<comment type="caution">
    <text evidence="2">The sequence shown here is derived from an EMBL/GenBank/DDBJ whole genome shotgun (WGS) entry which is preliminary data.</text>
</comment>
<evidence type="ECO:0000256" key="1">
    <source>
        <dbReference type="SAM" id="MobiDB-lite"/>
    </source>
</evidence>
<gene>
    <name evidence="2" type="primary">Slc23a1_2</name>
    <name evidence="2" type="ORF">E2C01_004460</name>
</gene>
<name>A0A5B7CRF5_PORTR</name>
<accession>A0A5B7CRF5</accession>
<organism evidence="2 3">
    <name type="scientific">Portunus trituberculatus</name>
    <name type="common">Swimming crab</name>
    <name type="synonym">Neptunus trituberculatus</name>
    <dbReference type="NCBI Taxonomy" id="210409"/>
    <lineage>
        <taxon>Eukaryota</taxon>
        <taxon>Metazoa</taxon>
        <taxon>Ecdysozoa</taxon>
        <taxon>Arthropoda</taxon>
        <taxon>Crustacea</taxon>
        <taxon>Multicrustacea</taxon>
        <taxon>Malacostraca</taxon>
        <taxon>Eumalacostraca</taxon>
        <taxon>Eucarida</taxon>
        <taxon>Decapoda</taxon>
        <taxon>Pleocyemata</taxon>
        <taxon>Brachyura</taxon>
        <taxon>Eubrachyura</taxon>
        <taxon>Portunoidea</taxon>
        <taxon>Portunidae</taxon>
        <taxon>Portuninae</taxon>
        <taxon>Portunus</taxon>
    </lineage>
</organism>
<feature type="region of interest" description="Disordered" evidence="1">
    <location>
        <begin position="1"/>
        <end position="37"/>
    </location>
</feature>
<dbReference type="Proteomes" id="UP000324222">
    <property type="component" value="Unassembled WGS sequence"/>
</dbReference>
<keyword evidence="3" id="KW-1185">Reference proteome</keyword>
<dbReference type="EMBL" id="VSRR010000181">
    <property type="protein sequence ID" value="MPC11785.1"/>
    <property type="molecule type" value="Genomic_DNA"/>
</dbReference>
<dbReference type="AlphaFoldDB" id="A0A5B7CRF5"/>
<proteinExistence type="predicted"/>
<feature type="compositionally biased region" description="Basic and acidic residues" evidence="1">
    <location>
        <begin position="1"/>
        <end position="11"/>
    </location>
</feature>
<protein>
    <submittedName>
        <fullName evidence="2">Solute carrier family 23 member 1</fullName>
    </submittedName>
</protein>
<feature type="region of interest" description="Disordered" evidence="1">
    <location>
        <begin position="68"/>
        <end position="101"/>
    </location>
</feature>
<evidence type="ECO:0000313" key="3">
    <source>
        <dbReference type="Proteomes" id="UP000324222"/>
    </source>
</evidence>
<dbReference type="OrthoDB" id="1641903at2759"/>
<reference evidence="2 3" key="1">
    <citation type="submission" date="2019-05" db="EMBL/GenBank/DDBJ databases">
        <title>Another draft genome of Portunus trituberculatus and its Hox gene families provides insights of decapod evolution.</title>
        <authorList>
            <person name="Jeong J.-H."/>
            <person name="Song I."/>
            <person name="Kim S."/>
            <person name="Choi T."/>
            <person name="Kim D."/>
            <person name="Ryu S."/>
            <person name="Kim W."/>
        </authorList>
    </citation>
    <scope>NUCLEOTIDE SEQUENCE [LARGE SCALE GENOMIC DNA]</scope>
    <source>
        <tissue evidence="2">Muscle</tissue>
    </source>
</reference>
<evidence type="ECO:0000313" key="2">
    <source>
        <dbReference type="EMBL" id="MPC11785.1"/>
    </source>
</evidence>
<sequence length="129" mass="14846">MAPLESRKDDTADGALYNGHMLTQDHQAPPPPNPSEDLLYGIEDAPPWYLSLFYGFQRLYLRPEPPTSLFRAPKPRSEPPTLAHRCNHRTQTNFPPPSPPLPRFSGHFRVYSRIKEKIVAVGRKNEKWE</sequence>